<dbReference type="InterPro" id="IPR011990">
    <property type="entry name" value="TPR-like_helical_dom_sf"/>
</dbReference>
<organism evidence="3 4">
    <name type="scientific">Dichanthelium oligosanthes</name>
    <dbReference type="NCBI Taxonomy" id="888268"/>
    <lineage>
        <taxon>Eukaryota</taxon>
        <taxon>Viridiplantae</taxon>
        <taxon>Streptophyta</taxon>
        <taxon>Embryophyta</taxon>
        <taxon>Tracheophyta</taxon>
        <taxon>Spermatophyta</taxon>
        <taxon>Magnoliopsida</taxon>
        <taxon>Liliopsida</taxon>
        <taxon>Poales</taxon>
        <taxon>Poaceae</taxon>
        <taxon>PACMAD clade</taxon>
        <taxon>Panicoideae</taxon>
        <taxon>Panicodae</taxon>
        <taxon>Paniceae</taxon>
        <taxon>Dichantheliinae</taxon>
        <taxon>Dichanthelium</taxon>
    </lineage>
</organism>
<sequence>MVPSAPSSIPAATADGATNDAQQLLEPLLTRSTLCYGSMPCGFLLSNMAILQGRLVWSDPCKQTLSMLYVEFVMETLELMEEKAIGMSKGIYRYVIRALSRGGYAKEESGELENELYVLALHWLTLLGEKESTHATLPFFNIFLNACGSSANPKDVDCCLEKMENYLIGKSEITYCELLKHMVAIAAQSSDHLRLSSKKRLRSSRLDIPILALSESEDLKLLLDCNLQPSQGKLATGKISADVQPELFEEETQSFENVQLKADVLSAGNNLAGKVEQEKGSVQNTLRFPRSATAGNFFFLQMQNLGLRPSEFTYDGFVKTVIAGKGVAYAMKVIEVMERRGIEPYNDTIAALSVGHSKNLQLDLAEKFLERISEIQPKHIRAVNALLSGCEIMNEPERAVRILAKMKRVNMKATRRTYELLFSLFGNVNVPYEEGNVLSHVDVSKRITIIEMDMLNNEIQHTFVSMKNLIRAFGAEGMIEEMLRYLNVAENVLWNINPYQKSDLYSIVLHALVEAREVSKDDFEGALDLLDICEIEGLELDIQIFNTILLHAYARGQIHVIEYIVERIHQAKIQPDPSTLWYTFCAYEEHELYNTAIEALQVLSMRMMSEDVSILSEKIIVFEDLILSEEPDTELRIIRAFEAAEEFLATALLNLRWCAIMGATISWAPEESPWARRLASSYDANSRPLITPMEITQSWGREPYFSVSG</sequence>
<name>A0A1E5WK62_9POAL</name>
<proteinExistence type="predicted"/>
<protein>
    <submittedName>
        <fullName evidence="3">Pentatricopeptide repeat-containing protein</fullName>
    </submittedName>
</protein>
<evidence type="ECO:0000256" key="2">
    <source>
        <dbReference type="ARBA" id="ARBA00022946"/>
    </source>
</evidence>
<dbReference type="OrthoDB" id="119302at2759"/>
<dbReference type="AlphaFoldDB" id="A0A1E5WK62"/>
<gene>
    <name evidence="3" type="ORF">BAE44_0001176</name>
</gene>
<reference evidence="3 4" key="1">
    <citation type="submission" date="2016-09" db="EMBL/GenBank/DDBJ databases">
        <title>The draft genome of Dichanthelium oligosanthes: A C3 panicoid grass species.</title>
        <authorList>
            <person name="Studer A.J."/>
            <person name="Schnable J.C."/>
            <person name="Brutnell T.P."/>
        </authorList>
    </citation>
    <scope>NUCLEOTIDE SEQUENCE [LARGE SCALE GENOMIC DNA]</scope>
    <source>
        <strain evidence="4">cv. Kellogg 1175</strain>
        <tissue evidence="3">Leaf</tissue>
    </source>
</reference>
<evidence type="ECO:0000313" key="3">
    <source>
        <dbReference type="EMBL" id="OEL37801.1"/>
    </source>
</evidence>
<dbReference type="STRING" id="888268.A0A1E5WK62"/>
<keyword evidence="4" id="KW-1185">Reference proteome</keyword>
<comment type="caution">
    <text evidence="3">The sequence shown here is derived from an EMBL/GenBank/DDBJ whole genome shotgun (WGS) entry which is preliminary data.</text>
</comment>
<dbReference type="EMBL" id="LWDX02004160">
    <property type="protein sequence ID" value="OEL37801.1"/>
    <property type="molecule type" value="Genomic_DNA"/>
</dbReference>
<dbReference type="Proteomes" id="UP000095767">
    <property type="component" value="Unassembled WGS sequence"/>
</dbReference>
<dbReference type="Gene3D" id="1.25.40.10">
    <property type="entry name" value="Tetratricopeptide repeat domain"/>
    <property type="match status" value="2"/>
</dbReference>
<evidence type="ECO:0000256" key="1">
    <source>
        <dbReference type="ARBA" id="ARBA00022737"/>
    </source>
</evidence>
<keyword evidence="1" id="KW-0677">Repeat</keyword>
<evidence type="ECO:0000313" key="4">
    <source>
        <dbReference type="Proteomes" id="UP000095767"/>
    </source>
</evidence>
<accession>A0A1E5WK62</accession>
<dbReference type="PANTHER" id="PTHR47859:SF1">
    <property type="entry name" value="PENTATRICOPEPTIDE REPEAT-CONTAINING PROTEIN"/>
    <property type="match status" value="1"/>
</dbReference>
<dbReference type="PANTHER" id="PTHR47859">
    <property type="entry name" value="PENTATRICOPEPTIDE REPEAT-CONTAINING PROTEIN"/>
    <property type="match status" value="1"/>
</dbReference>
<dbReference type="Pfam" id="PF13812">
    <property type="entry name" value="PPR_3"/>
    <property type="match status" value="2"/>
</dbReference>
<dbReference type="InterPro" id="IPR002885">
    <property type="entry name" value="PPR_rpt"/>
</dbReference>
<keyword evidence="2" id="KW-0809">Transit peptide</keyword>